<dbReference type="AlphaFoldDB" id="A0AAW0GFP8"/>
<dbReference type="Proteomes" id="UP001385951">
    <property type="component" value="Unassembled WGS sequence"/>
</dbReference>
<sequence length="194" mass="23013">MTEDLPPELLSRIFLFKIRDEQPNFGGKMIEGSAYVEWYNMLTVCQYWYHTTIGCLQLWDYIISNLPPIRVKLFLSRSKQVPIRVELNESDRRWHAKSLRLLLGEAHRIQHLSIRMTWDHDEVLKALPLPLPLPILKSLKIAEGYRFPGFLTPSLPEPFPFFNMPHLSTLRTTRYELVKAKRLLQPRYHPSIRY</sequence>
<comment type="caution">
    <text evidence="1">The sequence shown here is derived from an EMBL/GenBank/DDBJ whole genome shotgun (WGS) entry which is preliminary data.</text>
</comment>
<evidence type="ECO:0008006" key="3">
    <source>
        <dbReference type="Google" id="ProtNLM"/>
    </source>
</evidence>
<evidence type="ECO:0000313" key="1">
    <source>
        <dbReference type="EMBL" id="KAK7691447.1"/>
    </source>
</evidence>
<proteinExistence type="predicted"/>
<evidence type="ECO:0000313" key="2">
    <source>
        <dbReference type="Proteomes" id="UP001385951"/>
    </source>
</evidence>
<name>A0AAW0GFP8_9APHY</name>
<protein>
    <recommendedName>
        <fullName evidence="3">F-box domain-containing protein</fullName>
    </recommendedName>
</protein>
<keyword evidence="2" id="KW-1185">Reference proteome</keyword>
<dbReference type="EMBL" id="JASBNA010000005">
    <property type="protein sequence ID" value="KAK7691447.1"/>
    <property type="molecule type" value="Genomic_DNA"/>
</dbReference>
<accession>A0AAW0GFP8</accession>
<organism evidence="1 2">
    <name type="scientific">Cerrena zonata</name>
    <dbReference type="NCBI Taxonomy" id="2478898"/>
    <lineage>
        <taxon>Eukaryota</taxon>
        <taxon>Fungi</taxon>
        <taxon>Dikarya</taxon>
        <taxon>Basidiomycota</taxon>
        <taxon>Agaricomycotina</taxon>
        <taxon>Agaricomycetes</taxon>
        <taxon>Polyporales</taxon>
        <taxon>Cerrenaceae</taxon>
        <taxon>Cerrena</taxon>
    </lineage>
</organism>
<gene>
    <name evidence="1" type="ORF">QCA50_004846</name>
</gene>
<reference evidence="1 2" key="1">
    <citation type="submission" date="2022-09" db="EMBL/GenBank/DDBJ databases">
        <authorList>
            <person name="Palmer J.M."/>
        </authorList>
    </citation>
    <scope>NUCLEOTIDE SEQUENCE [LARGE SCALE GENOMIC DNA]</scope>
    <source>
        <strain evidence="1 2">DSM 7382</strain>
    </source>
</reference>